<proteinExistence type="predicted"/>
<evidence type="ECO:0000313" key="6">
    <source>
        <dbReference type="EMBL" id="KAB2344078.1"/>
    </source>
</evidence>
<dbReference type="InterPro" id="IPR009057">
    <property type="entry name" value="Homeodomain-like_sf"/>
</dbReference>
<reference evidence="6 7" key="1">
    <citation type="submission" date="2019-09" db="EMBL/GenBank/DDBJ databases">
        <title>Actinomadura physcomitrii sp. nov., a novel actinomycete isolated from moss [Physcomitrium sphaericum (Ludw) Fuernr].</title>
        <authorList>
            <person name="Zhuang X."/>
            <person name="Liu C."/>
        </authorList>
    </citation>
    <scope>NUCLEOTIDE SEQUENCE [LARGE SCALE GENOMIC DNA]</scope>
    <source>
        <strain evidence="6 7">HMC1</strain>
    </source>
</reference>
<dbReference type="RefSeq" id="WP_151565706.1">
    <property type="nucleotide sequence ID" value="NZ_WBMT01000017.1"/>
</dbReference>
<comment type="caution">
    <text evidence="6">The sequence shown here is derived from an EMBL/GenBank/DDBJ whole genome shotgun (WGS) entry which is preliminary data.</text>
</comment>
<dbReference type="InterPro" id="IPR050109">
    <property type="entry name" value="HTH-type_TetR-like_transc_reg"/>
</dbReference>
<dbReference type="PROSITE" id="PS01081">
    <property type="entry name" value="HTH_TETR_1"/>
    <property type="match status" value="1"/>
</dbReference>
<dbReference type="InterPro" id="IPR049484">
    <property type="entry name" value="Rv0078-like_C"/>
</dbReference>
<keyword evidence="3" id="KW-0804">Transcription</keyword>
<dbReference type="Pfam" id="PF21351">
    <property type="entry name" value="TetR_C_41"/>
    <property type="match status" value="1"/>
</dbReference>
<evidence type="ECO:0000256" key="4">
    <source>
        <dbReference type="PROSITE-ProRule" id="PRU00335"/>
    </source>
</evidence>
<evidence type="ECO:0000313" key="7">
    <source>
        <dbReference type="Proteomes" id="UP000468735"/>
    </source>
</evidence>
<evidence type="ECO:0000256" key="2">
    <source>
        <dbReference type="ARBA" id="ARBA00023125"/>
    </source>
</evidence>
<keyword evidence="1" id="KW-0805">Transcription regulation</keyword>
<dbReference type="PROSITE" id="PS50977">
    <property type="entry name" value="HTH_TETR_2"/>
    <property type="match status" value="1"/>
</dbReference>
<keyword evidence="7" id="KW-1185">Reference proteome</keyword>
<sequence>MARRSQAERSDATTGQLTTAARRLFGTEGYATTSIDAVAAAAGVTKGAAYHHFKGKADLFRAVFVREQEEVAAELERVALAAPDSWTALRHGVRAFLERCTDPAFRQIVLLDGPAVLGWDGVREIEYDHILRVLTMGMRAAAADGRLADGDLPIRAQMIFGALCEAGMLLARSGDPAAALLAVEAEAEDLLSAFALAQTR</sequence>
<dbReference type="PRINTS" id="PR00455">
    <property type="entry name" value="HTHTETR"/>
</dbReference>
<dbReference type="GO" id="GO:0000976">
    <property type="term" value="F:transcription cis-regulatory region binding"/>
    <property type="evidence" value="ECO:0007669"/>
    <property type="project" value="TreeGrafter"/>
</dbReference>
<evidence type="ECO:0000256" key="3">
    <source>
        <dbReference type="ARBA" id="ARBA00023163"/>
    </source>
</evidence>
<gene>
    <name evidence="6" type="ORF">F8566_32680</name>
</gene>
<accession>A0A6H9YGP7</accession>
<dbReference type="PANTHER" id="PTHR30055:SF234">
    <property type="entry name" value="HTH-TYPE TRANSCRIPTIONAL REGULATOR BETI"/>
    <property type="match status" value="1"/>
</dbReference>
<keyword evidence="2 4" id="KW-0238">DNA-binding</keyword>
<dbReference type="InterPro" id="IPR023772">
    <property type="entry name" value="DNA-bd_HTH_TetR-type_CS"/>
</dbReference>
<dbReference type="Gene3D" id="1.10.357.10">
    <property type="entry name" value="Tetracycline Repressor, domain 2"/>
    <property type="match status" value="1"/>
</dbReference>
<dbReference type="InterPro" id="IPR001647">
    <property type="entry name" value="HTH_TetR"/>
</dbReference>
<protein>
    <submittedName>
        <fullName evidence="6">TetR/AcrR family transcriptional regulator</fullName>
    </submittedName>
</protein>
<dbReference type="Pfam" id="PF00440">
    <property type="entry name" value="TetR_N"/>
    <property type="match status" value="1"/>
</dbReference>
<dbReference type="GO" id="GO:0003700">
    <property type="term" value="F:DNA-binding transcription factor activity"/>
    <property type="evidence" value="ECO:0007669"/>
    <property type="project" value="TreeGrafter"/>
</dbReference>
<dbReference type="AlphaFoldDB" id="A0A6H9YGP7"/>
<name>A0A6H9YGP7_9ACTN</name>
<feature type="domain" description="HTH tetR-type" evidence="5">
    <location>
        <begin position="11"/>
        <end position="71"/>
    </location>
</feature>
<organism evidence="6 7">
    <name type="scientific">Actinomadura rudentiformis</name>
    <dbReference type="NCBI Taxonomy" id="359158"/>
    <lineage>
        <taxon>Bacteria</taxon>
        <taxon>Bacillati</taxon>
        <taxon>Actinomycetota</taxon>
        <taxon>Actinomycetes</taxon>
        <taxon>Streptosporangiales</taxon>
        <taxon>Thermomonosporaceae</taxon>
        <taxon>Actinomadura</taxon>
    </lineage>
</organism>
<evidence type="ECO:0000256" key="1">
    <source>
        <dbReference type="ARBA" id="ARBA00023015"/>
    </source>
</evidence>
<dbReference type="PANTHER" id="PTHR30055">
    <property type="entry name" value="HTH-TYPE TRANSCRIPTIONAL REGULATOR RUTR"/>
    <property type="match status" value="1"/>
</dbReference>
<dbReference type="SUPFAM" id="SSF46689">
    <property type="entry name" value="Homeodomain-like"/>
    <property type="match status" value="1"/>
</dbReference>
<dbReference type="EMBL" id="WBMT01000017">
    <property type="protein sequence ID" value="KAB2344078.1"/>
    <property type="molecule type" value="Genomic_DNA"/>
</dbReference>
<evidence type="ECO:0000259" key="5">
    <source>
        <dbReference type="PROSITE" id="PS50977"/>
    </source>
</evidence>
<dbReference type="Proteomes" id="UP000468735">
    <property type="component" value="Unassembled WGS sequence"/>
</dbReference>
<dbReference type="OrthoDB" id="9805134at2"/>
<feature type="DNA-binding region" description="H-T-H motif" evidence="4">
    <location>
        <begin position="34"/>
        <end position="53"/>
    </location>
</feature>